<gene>
    <name evidence="1" type="ORF">THITE_2129847</name>
</gene>
<accession>G2R7Z3</accession>
<dbReference type="Proteomes" id="UP000008181">
    <property type="component" value="Chromosome 3"/>
</dbReference>
<protein>
    <submittedName>
        <fullName evidence="1">Uncharacterized protein</fullName>
    </submittedName>
</protein>
<dbReference type="HOGENOM" id="CLU_1489990_0_0_1"/>
<reference evidence="1 2" key="1">
    <citation type="journal article" date="2011" name="Nat. Biotechnol.">
        <title>Comparative genomic analysis of the thermophilic biomass-degrading fungi Myceliophthora thermophila and Thielavia terrestris.</title>
        <authorList>
            <person name="Berka R.M."/>
            <person name="Grigoriev I.V."/>
            <person name="Otillar R."/>
            <person name="Salamov A."/>
            <person name="Grimwood J."/>
            <person name="Reid I."/>
            <person name="Ishmael N."/>
            <person name="John T."/>
            <person name="Darmond C."/>
            <person name="Moisan M.-C."/>
            <person name="Henrissat B."/>
            <person name="Coutinho P.M."/>
            <person name="Lombard V."/>
            <person name="Natvig D.O."/>
            <person name="Lindquist E."/>
            <person name="Schmutz J."/>
            <person name="Lucas S."/>
            <person name="Harris P."/>
            <person name="Powlowski J."/>
            <person name="Bellemare A."/>
            <person name="Taylor D."/>
            <person name="Butler G."/>
            <person name="de Vries R.P."/>
            <person name="Allijn I.E."/>
            <person name="van den Brink J."/>
            <person name="Ushinsky S."/>
            <person name="Storms R."/>
            <person name="Powell A.J."/>
            <person name="Paulsen I.T."/>
            <person name="Elbourne L.D.H."/>
            <person name="Baker S.E."/>
            <person name="Magnuson J."/>
            <person name="LaBoissiere S."/>
            <person name="Clutterbuck A.J."/>
            <person name="Martinez D."/>
            <person name="Wogulis M."/>
            <person name="de Leon A.L."/>
            <person name="Rey M.W."/>
            <person name="Tsang A."/>
        </authorList>
    </citation>
    <scope>NUCLEOTIDE SEQUENCE [LARGE SCALE GENOMIC DNA]</scope>
    <source>
        <strain evidence="2">ATCC 38088 / NRRL 8126</strain>
    </source>
</reference>
<evidence type="ECO:0000313" key="2">
    <source>
        <dbReference type="Proteomes" id="UP000008181"/>
    </source>
</evidence>
<dbReference type="EMBL" id="CP003011">
    <property type="protein sequence ID" value="AEO68052.1"/>
    <property type="molecule type" value="Genomic_DNA"/>
</dbReference>
<dbReference type="KEGG" id="ttt:THITE_2129847"/>
<dbReference type="RefSeq" id="XP_003654388.1">
    <property type="nucleotide sequence ID" value="XM_003654340.1"/>
</dbReference>
<name>G2R7Z3_THETT</name>
<evidence type="ECO:0000313" key="1">
    <source>
        <dbReference type="EMBL" id="AEO68052.1"/>
    </source>
</evidence>
<organism evidence="1 2">
    <name type="scientific">Thermothielavioides terrestris (strain ATCC 38088 / NRRL 8126)</name>
    <name type="common">Thielavia terrestris</name>
    <dbReference type="NCBI Taxonomy" id="578455"/>
    <lineage>
        <taxon>Eukaryota</taxon>
        <taxon>Fungi</taxon>
        <taxon>Dikarya</taxon>
        <taxon>Ascomycota</taxon>
        <taxon>Pezizomycotina</taxon>
        <taxon>Sordariomycetes</taxon>
        <taxon>Sordariomycetidae</taxon>
        <taxon>Sordariales</taxon>
        <taxon>Chaetomiaceae</taxon>
        <taxon>Thermothielavioides</taxon>
        <taxon>Thermothielavioides terrestris</taxon>
    </lineage>
</organism>
<dbReference type="GeneID" id="11516411"/>
<sequence length="181" mass="20301">MEHEKLQSCLPWRLAWDQHARKRRKGAKTAGPALAQSLARTLLLGQNTTTIAVYCIAYFDHRLVSFFVYIKTKANERGHSRALKKCRPGCNDLRGNVRVKSRRSVYRVSRKRQAGPCHFGLNVDLGDTASSEQGAAGQQGAKKMARSLLQVPADARQIYVKDPRQETRVLELNAGKGSTRR</sequence>
<keyword evidence="2" id="KW-1185">Reference proteome</keyword>
<proteinExistence type="predicted"/>
<dbReference type="AlphaFoldDB" id="G2R7Z3"/>